<dbReference type="EMBL" id="QKKF02017343">
    <property type="protein sequence ID" value="RZF40998.1"/>
    <property type="molecule type" value="Genomic_DNA"/>
</dbReference>
<comment type="similarity">
    <text evidence="2">Belongs to the phospholipase D family.</text>
</comment>
<evidence type="ECO:0000256" key="6">
    <source>
        <dbReference type="SAM" id="MobiDB-lite"/>
    </source>
</evidence>
<dbReference type="OrthoDB" id="7663182at2759"/>
<keyword evidence="5 7" id="KW-0472">Membrane</keyword>
<sequence>MDKTYTFSTFSLKPESDTLLQLHPIPLQQVTVITDNVSEDFCIIGKHETLGETIFNSLLEAGTNRKLKVRLVQDTPTKSRPNTDTADLATKGAAQVRTIYFRKLFGSGILHTKLWLVDRKSAYIGSANSDWRSLTQVKEIGIYIKDCPCLVEDIGKIFDAYWMLGEPNAKVPGVSLPHLTTTINENNPLFVKIDNSVAGVYVTSSPPSLCPDGRTTDFQGIKNVISRATKFIYISVMDYHPLIDVYSKKPKYWGHLDDHLKSAAIDSNVEIRMLISSWTSTRDYANYFLRSLADINGAFPDTKIYIAPPSALDPLLVQTLVGSEMMTPERNLLRTVFENCDLVGLAFEVHDSVKVAKEKDLNDDSPHAEFESSRIATPGFMEIFHYSFCYIGVLTGPYFKYRMYWDLFNAPFSDNADCLRDTTNKLKPVPFFGLAFLISSYFFPLSYALTDEFYFERSVLYRLWYLYPSFFNFRMRMYIGMQLSECVFTMAGLGAYPQVTEPKPGQGPTKEYTTLARIAADPELAKKEKYDFEAIHNIDAWNSDFKPTIRSSMKAWNMTIQYWLAVNVYKRFPIKAYRMPVTFAISSLWHGVYAGYYLCLCSVPTYLPAEDIFNKNLRNNTLPAGVDKVWAFIRYWYKMLHFSYWSMAFNLLYVDRCFRYWSSIYFIPNLLTIAMYAIGFTVFSNKKKDDRKSDEKFADRVDKSTKTE</sequence>
<feature type="transmembrane region" description="Helical" evidence="7">
    <location>
        <begin position="429"/>
        <end position="447"/>
    </location>
</feature>
<comment type="subcellular location">
    <subcellularLocation>
        <location evidence="1">Membrane</location>
        <topology evidence="1">Multi-pass membrane protein</topology>
    </subcellularLocation>
</comment>
<evidence type="ECO:0000256" key="5">
    <source>
        <dbReference type="ARBA" id="ARBA00023136"/>
    </source>
</evidence>
<dbReference type="GO" id="GO:0016020">
    <property type="term" value="C:membrane"/>
    <property type="evidence" value="ECO:0007669"/>
    <property type="project" value="UniProtKB-SubCell"/>
</dbReference>
<dbReference type="SUPFAM" id="SSF56024">
    <property type="entry name" value="Phospholipase D/nuclease"/>
    <property type="match status" value="2"/>
</dbReference>
<organism evidence="9 10">
    <name type="scientific">Laodelphax striatellus</name>
    <name type="common">Small brown planthopper</name>
    <name type="synonym">Delphax striatella</name>
    <dbReference type="NCBI Taxonomy" id="195883"/>
    <lineage>
        <taxon>Eukaryota</taxon>
        <taxon>Metazoa</taxon>
        <taxon>Ecdysozoa</taxon>
        <taxon>Arthropoda</taxon>
        <taxon>Hexapoda</taxon>
        <taxon>Insecta</taxon>
        <taxon>Pterygota</taxon>
        <taxon>Neoptera</taxon>
        <taxon>Paraneoptera</taxon>
        <taxon>Hemiptera</taxon>
        <taxon>Auchenorrhyncha</taxon>
        <taxon>Fulgoroidea</taxon>
        <taxon>Delphacidae</taxon>
        <taxon>Criomorphinae</taxon>
        <taxon>Laodelphax</taxon>
    </lineage>
</organism>
<dbReference type="Pfam" id="PF03062">
    <property type="entry name" value="MBOAT"/>
    <property type="match status" value="1"/>
</dbReference>
<dbReference type="InterPro" id="IPR050874">
    <property type="entry name" value="Diverse_PLD-related"/>
</dbReference>
<evidence type="ECO:0000313" key="10">
    <source>
        <dbReference type="Proteomes" id="UP000291343"/>
    </source>
</evidence>
<feature type="transmembrane region" description="Helical" evidence="7">
    <location>
        <begin position="660"/>
        <end position="683"/>
    </location>
</feature>
<dbReference type="CDD" id="cd09106">
    <property type="entry name" value="PLDc_vPLD3_4_5_like_1"/>
    <property type="match status" value="1"/>
</dbReference>
<reference evidence="9 10" key="1">
    <citation type="journal article" date="2017" name="Gigascience">
        <title>Genome sequence of the small brown planthopper, Laodelphax striatellus.</title>
        <authorList>
            <person name="Zhu J."/>
            <person name="Jiang F."/>
            <person name="Wang X."/>
            <person name="Yang P."/>
            <person name="Bao Y."/>
            <person name="Zhao W."/>
            <person name="Wang W."/>
            <person name="Lu H."/>
            <person name="Wang Q."/>
            <person name="Cui N."/>
            <person name="Li J."/>
            <person name="Chen X."/>
            <person name="Luo L."/>
            <person name="Yu J."/>
            <person name="Kang L."/>
            <person name="Cui F."/>
        </authorList>
    </citation>
    <scope>NUCLEOTIDE SEQUENCE [LARGE SCALE GENOMIC DNA]</scope>
    <source>
        <strain evidence="9">Lst14</strain>
    </source>
</reference>
<keyword evidence="3 7" id="KW-0812">Transmembrane</keyword>
<protein>
    <recommendedName>
        <fullName evidence="8">PLD phosphodiesterase domain-containing protein</fullName>
    </recommendedName>
</protein>
<evidence type="ECO:0000313" key="9">
    <source>
        <dbReference type="EMBL" id="RZF40998.1"/>
    </source>
</evidence>
<dbReference type="PANTHER" id="PTHR10185">
    <property type="entry name" value="PHOSPHOLIPASE D - RELATED"/>
    <property type="match status" value="1"/>
</dbReference>
<feature type="transmembrane region" description="Helical" evidence="7">
    <location>
        <begin position="459"/>
        <end position="475"/>
    </location>
</feature>
<evidence type="ECO:0000256" key="2">
    <source>
        <dbReference type="ARBA" id="ARBA00008664"/>
    </source>
</evidence>
<feature type="domain" description="PLD phosphodiesterase" evidence="8">
    <location>
        <begin position="106"/>
        <end position="133"/>
    </location>
</feature>
<dbReference type="PROSITE" id="PS50035">
    <property type="entry name" value="PLD"/>
    <property type="match status" value="1"/>
</dbReference>
<keyword evidence="10" id="KW-1185">Reference proteome</keyword>
<dbReference type="InterPro" id="IPR001736">
    <property type="entry name" value="PLipase_D/transphosphatidylase"/>
</dbReference>
<dbReference type="Pfam" id="PF13918">
    <property type="entry name" value="PLDc_3"/>
    <property type="match status" value="1"/>
</dbReference>
<evidence type="ECO:0000256" key="1">
    <source>
        <dbReference type="ARBA" id="ARBA00004141"/>
    </source>
</evidence>
<dbReference type="PANTHER" id="PTHR10185:SF17">
    <property type="entry name" value="GM01519P-RELATED"/>
    <property type="match status" value="1"/>
</dbReference>
<evidence type="ECO:0000256" key="4">
    <source>
        <dbReference type="ARBA" id="ARBA00022989"/>
    </source>
</evidence>
<evidence type="ECO:0000256" key="3">
    <source>
        <dbReference type="ARBA" id="ARBA00022692"/>
    </source>
</evidence>
<feature type="transmembrane region" description="Helical" evidence="7">
    <location>
        <begin position="383"/>
        <end position="399"/>
    </location>
</feature>
<dbReference type="InterPro" id="IPR032803">
    <property type="entry name" value="PLDc_3"/>
</dbReference>
<name>A0A482X677_LAOST</name>
<dbReference type="Gene3D" id="3.30.870.10">
    <property type="entry name" value="Endonuclease Chain A"/>
    <property type="match status" value="2"/>
</dbReference>
<proteinExistence type="inferred from homology"/>
<gene>
    <name evidence="9" type="ORF">LSTR_LSTR006301</name>
</gene>
<dbReference type="SMR" id="A0A482X677"/>
<dbReference type="InterPro" id="IPR004299">
    <property type="entry name" value="MBOAT_fam"/>
</dbReference>
<dbReference type="AlphaFoldDB" id="A0A482X677"/>
<evidence type="ECO:0000259" key="8">
    <source>
        <dbReference type="PROSITE" id="PS50035"/>
    </source>
</evidence>
<dbReference type="Proteomes" id="UP000291343">
    <property type="component" value="Unassembled WGS sequence"/>
</dbReference>
<comment type="caution">
    <text evidence="9">The sequence shown here is derived from an EMBL/GenBank/DDBJ whole genome shotgun (WGS) entry which is preliminary data.</text>
</comment>
<keyword evidence="4 7" id="KW-1133">Transmembrane helix</keyword>
<dbReference type="InParanoid" id="A0A482X677"/>
<feature type="region of interest" description="Disordered" evidence="6">
    <location>
        <begin position="688"/>
        <end position="708"/>
    </location>
</feature>
<evidence type="ECO:0000256" key="7">
    <source>
        <dbReference type="SAM" id="Phobius"/>
    </source>
</evidence>
<dbReference type="SMART" id="SM00155">
    <property type="entry name" value="PLDc"/>
    <property type="match status" value="1"/>
</dbReference>
<feature type="transmembrane region" description="Helical" evidence="7">
    <location>
        <begin position="635"/>
        <end position="654"/>
    </location>
</feature>
<accession>A0A482X677</accession>
<dbReference type="STRING" id="195883.A0A482X677"/>
<dbReference type="GO" id="GO:0003824">
    <property type="term" value="F:catalytic activity"/>
    <property type="evidence" value="ECO:0007669"/>
    <property type="project" value="InterPro"/>
</dbReference>